<sequence length="658" mass="75432">MFQLRAPIKIDVPIGQAKIANEPKTRLKRGRRIGSKDKNPRKRKGANDQDGQIEDTTLEESPGIKNVLVPEETQVPEIHENEEISINYVMNGICWNRNEVIVDDIFAYNVALNVIHNNEDHEPKSIQECRQRNDWPKWKDAIEAELISLAQRKVFGPVVRTPEDVKPVGYKWVFVRKRNEQDEIVRYKARLVAQGFSQRPGIDYEETYSPVVDATTFRYLISLAVKEGLDLRLLDVVTAYLYGSLDNDIYMKLPEGFHLPEAYNSDSREHYSIKLNKSLYGLKQSGRMWYNRLSDYLLKEGYKIDPICPCIFMRRSGNEFVIIAVYVDDLNIIGTPEELPKAINCLKKEFEMKDLGRTKYCLGLQVEHLKNGILVHQETYIANVLKRFYMDKSHPLSTPMVVRSLDVKKDPFRPLESDEELLGPEVPYLSAIGALMYLANHTRPDIIFAVNLLARYSSAPTRRHWNGIKHILRYLRGTMDMGLFYSKVSNCDLVGYADAGYLFDLHNGRSQIGYLFLCGGTAISWRSMKQTITATSSNHAKIIAIHEASRECVWLRSMIQHIRGTCGLSLEKIIPMILYEDNAACIAQLKEGYIKGDRTKHISPKFFFTHDLQKNGDIDVQQVRSSENLADLFTKALPTAIFKNLVYNIGGRHFKDLS</sequence>
<name>A0AAW2MUB9_SESRA</name>
<proteinExistence type="predicted"/>
<dbReference type="PANTHER" id="PTHR11439">
    <property type="entry name" value="GAG-POL-RELATED RETROTRANSPOSON"/>
    <property type="match status" value="1"/>
</dbReference>
<dbReference type="InterPro" id="IPR043502">
    <property type="entry name" value="DNA/RNA_pol_sf"/>
</dbReference>
<feature type="domain" description="Reverse transcriptase Ty1/copia-type" evidence="2">
    <location>
        <begin position="158"/>
        <end position="401"/>
    </location>
</feature>
<dbReference type="PANTHER" id="PTHR11439:SF486">
    <property type="entry name" value="RLK (RECEPTOR-LIKE KINASE) PROTEIN, PUTATIVE-RELATED"/>
    <property type="match status" value="1"/>
</dbReference>
<dbReference type="EMBL" id="JACGWJ010000021">
    <property type="protein sequence ID" value="KAL0335237.1"/>
    <property type="molecule type" value="Genomic_DNA"/>
</dbReference>
<evidence type="ECO:0000313" key="3">
    <source>
        <dbReference type="EMBL" id="KAL0335237.1"/>
    </source>
</evidence>
<feature type="compositionally biased region" description="Basic residues" evidence="1">
    <location>
        <begin position="26"/>
        <end position="44"/>
    </location>
</feature>
<dbReference type="AlphaFoldDB" id="A0AAW2MUB9"/>
<dbReference type="CDD" id="cd09272">
    <property type="entry name" value="RNase_HI_RT_Ty1"/>
    <property type="match status" value="1"/>
</dbReference>
<reference evidence="3" key="2">
    <citation type="journal article" date="2024" name="Plant">
        <title>Genomic evolution and insights into agronomic trait innovations of Sesamum species.</title>
        <authorList>
            <person name="Miao H."/>
            <person name="Wang L."/>
            <person name="Qu L."/>
            <person name="Liu H."/>
            <person name="Sun Y."/>
            <person name="Le M."/>
            <person name="Wang Q."/>
            <person name="Wei S."/>
            <person name="Zheng Y."/>
            <person name="Lin W."/>
            <person name="Duan Y."/>
            <person name="Cao H."/>
            <person name="Xiong S."/>
            <person name="Wang X."/>
            <person name="Wei L."/>
            <person name="Li C."/>
            <person name="Ma Q."/>
            <person name="Ju M."/>
            <person name="Zhao R."/>
            <person name="Li G."/>
            <person name="Mu C."/>
            <person name="Tian Q."/>
            <person name="Mei H."/>
            <person name="Zhang T."/>
            <person name="Gao T."/>
            <person name="Zhang H."/>
        </authorList>
    </citation>
    <scope>NUCLEOTIDE SEQUENCE</scope>
    <source>
        <strain evidence="3">G02</strain>
    </source>
</reference>
<dbReference type="SUPFAM" id="SSF56672">
    <property type="entry name" value="DNA/RNA polymerases"/>
    <property type="match status" value="1"/>
</dbReference>
<comment type="caution">
    <text evidence="3">The sequence shown here is derived from an EMBL/GenBank/DDBJ whole genome shotgun (WGS) entry which is preliminary data.</text>
</comment>
<reference evidence="3" key="1">
    <citation type="submission" date="2020-06" db="EMBL/GenBank/DDBJ databases">
        <authorList>
            <person name="Li T."/>
            <person name="Hu X."/>
            <person name="Zhang T."/>
            <person name="Song X."/>
            <person name="Zhang H."/>
            <person name="Dai N."/>
            <person name="Sheng W."/>
            <person name="Hou X."/>
            <person name="Wei L."/>
        </authorList>
    </citation>
    <scope>NUCLEOTIDE SEQUENCE</scope>
    <source>
        <strain evidence="3">G02</strain>
        <tissue evidence="3">Leaf</tissue>
    </source>
</reference>
<evidence type="ECO:0000256" key="1">
    <source>
        <dbReference type="SAM" id="MobiDB-lite"/>
    </source>
</evidence>
<accession>A0AAW2MUB9</accession>
<evidence type="ECO:0000259" key="2">
    <source>
        <dbReference type="Pfam" id="PF07727"/>
    </source>
</evidence>
<protein>
    <submittedName>
        <fullName evidence="3">Copia protein</fullName>
    </submittedName>
</protein>
<organism evidence="3">
    <name type="scientific">Sesamum radiatum</name>
    <name type="common">Black benniseed</name>
    <dbReference type="NCBI Taxonomy" id="300843"/>
    <lineage>
        <taxon>Eukaryota</taxon>
        <taxon>Viridiplantae</taxon>
        <taxon>Streptophyta</taxon>
        <taxon>Embryophyta</taxon>
        <taxon>Tracheophyta</taxon>
        <taxon>Spermatophyta</taxon>
        <taxon>Magnoliopsida</taxon>
        <taxon>eudicotyledons</taxon>
        <taxon>Gunneridae</taxon>
        <taxon>Pentapetalae</taxon>
        <taxon>asterids</taxon>
        <taxon>lamiids</taxon>
        <taxon>Lamiales</taxon>
        <taxon>Pedaliaceae</taxon>
        <taxon>Sesamum</taxon>
    </lineage>
</organism>
<dbReference type="Pfam" id="PF07727">
    <property type="entry name" value="RVT_2"/>
    <property type="match status" value="1"/>
</dbReference>
<gene>
    <name evidence="3" type="ORF">Sradi_4735600</name>
</gene>
<dbReference type="InterPro" id="IPR013103">
    <property type="entry name" value="RVT_2"/>
</dbReference>
<feature type="region of interest" description="Disordered" evidence="1">
    <location>
        <begin position="19"/>
        <end position="64"/>
    </location>
</feature>